<gene>
    <name evidence="1" type="ORF">Ciccas_013713</name>
</gene>
<organism evidence="1 2">
    <name type="scientific">Cichlidogyrus casuarinus</name>
    <dbReference type="NCBI Taxonomy" id="1844966"/>
    <lineage>
        <taxon>Eukaryota</taxon>
        <taxon>Metazoa</taxon>
        <taxon>Spiralia</taxon>
        <taxon>Lophotrochozoa</taxon>
        <taxon>Platyhelminthes</taxon>
        <taxon>Monogenea</taxon>
        <taxon>Monopisthocotylea</taxon>
        <taxon>Dactylogyridea</taxon>
        <taxon>Ancyrocephalidae</taxon>
        <taxon>Cichlidogyrus</taxon>
    </lineage>
</organism>
<dbReference type="AlphaFoldDB" id="A0ABD2PM75"/>
<sequence length="228" mass="23876">PEETLKDTVLVAALAWLRDPTCTVRECACRSLARLLRACPSAIPDALNGTGQSTAKSASAKAFGGLNSSNTMSPAASGEANTTATMEESTGSMSAASIESLAFLSAKGGLKALATDSNYHLRKIYAIAMQTLWGPGIPDEVPFSASGGETILGVVNASLSSLRTSIEKKEIAPGQAPKKCSPPVPMPLNQFQTCLQTVIRLLVEDPVANVRICAARCLFFMSGQIDKK</sequence>
<proteinExistence type="predicted"/>
<accession>A0ABD2PM75</accession>
<keyword evidence="2" id="KW-1185">Reference proteome</keyword>
<dbReference type="Proteomes" id="UP001626550">
    <property type="component" value="Unassembled WGS sequence"/>
</dbReference>
<protein>
    <submittedName>
        <fullName evidence="1">Uncharacterized protein</fullName>
    </submittedName>
</protein>
<dbReference type="EMBL" id="JBJKFK010006542">
    <property type="protein sequence ID" value="KAL3307767.1"/>
    <property type="molecule type" value="Genomic_DNA"/>
</dbReference>
<feature type="non-terminal residue" evidence="1">
    <location>
        <position position="1"/>
    </location>
</feature>
<dbReference type="Gene3D" id="1.25.10.10">
    <property type="entry name" value="Leucine-rich Repeat Variant"/>
    <property type="match status" value="1"/>
</dbReference>
<dbReference type="SUPFAM" id="SSF48371">
    <property type="entry name" value="ARM repeat"/>
    <property type="match status" value="1"/>
</dbReference>
<comment type="caution">
    <text evidence="1">The sequence shown here is derived from an EMBL/GenBank/DDBJ whole genome shotgun (WGS) entry which is preliminary data.</text>
</comment>
<evidence type="ECO:0000313" key="2">
    <source>
        <dbReference type="Proteomes" id="UP001626550"/>
    </source>
</evidence>
<dbReference type="InterPro" id="IPR011989">
    <property type="entry name" value="ARM-like"/>
</dbReference>
<evidence type="ECO:0000313" key="1">
    <source>
        <dbReference type="EMBL" id="KAL3307767.1"/>
    </source>
</evidence>
<reference evidence="1 2" key="1">
    <citation type="submission" date="2024-11" db="EMBL/GenBank/DDBJ databases">
        <title>Adaptive evolution of stress response genes in parasites aligns with host niche diversity.</title>
        <authorList>
            <person name="Hahn C."/>
            <person name="Resl P."/>
        </authorList>
    </citation>
    <scope>NUCLEOTIDE SEQUENCE [LARGE SCALE GENOMIC DNA]</scope>
    <source>
        <strain evidence="1">EGGRZ-B1_66</strain>
        <tissue evidence="1">Body</tissue>
    </source>
</reference>
<dbReference type="InterPro" id="IPR016024">
    <property type="entry name" value="ARM-type_fold"/>
</dbReference>
<name>A0ABD2PM75_9PLAT</name>